<keyword evidence="3" id="KW-1185">Reference proteome</keyword>
<comment type="caution">
    <text evidence="2">The sequence shown here is derived from an EMBL/GenBank/DDBJ whole genome shotgun (WGS) entry which is preliminary data.</text>
</comment>
<name>A0A6B3SWF6_9BURK</name>
<reference evidence="2 3" key="1">
    <citation type="submission" date="2020-02" db="EMBL/GenBank/DDBJ databases">
        <authorList>
            <person name="Kim M.K."/>
        </authorList>
    </citation>
    <scope>NUCLEOTIDE SEQUENCE [LARGE SCALE GENOMIC DNA]</scope>
    <source>
        <strain evidence="2 3">17J57-3</strain>
    </source>
</reference>
<sequence>MVTIQSLIARARRRALPALVAVMLVACGGGHDDFPEAYTATLIGAQQVPPVASIASGVGLVTVDVDRRGLLASAVINGAAGTSVHVHSGAAGVNGPVTIPLAQDPSGVWIARATLSGEQYAALRNGNFYLDVHTAANPNGELRGQLQLQIPNDQQAQAIFQFRNLVPLIEQQRQQIDDILFGDTEPRSGIGIGIGLGF</sequence>
<dbReference type="RefSeq" id="WP_163967705.1">
    <property type="nucleotide sequence ID" value="NZ_JAAIVB010000075.1"/>
</dbReference>
<evidence type="ECO:0000313" key="3">
    <source>
        <dbReference type="Proteomes" id="UP000482155"/>
    </source>
</evidence>
<dbReference type="SMART" id="SM00754">
    <property type="entry name" value="CHRD"/>
    <property type="match status" value="1"/>
</dbReference>
<proteinExistence type="predicted"/>
<accession>A0A6B3SWF6</accession>
<dbReference type="InterPro" id="IPR010895">
    <property type="entry name" value="CHRD"/>
</dbReference>
<gene>
    <name evidence="2" type="ORF">G3574_22025</name>
</gene>
<dbReference type="PROSITE" id="PS50933">
    <property type="entry name" value="CHRD"/>
    <property type="match status" value="1"/>
</dbReference>
<feature type="domain" description="CHRD" evidence="1">
    <location>
        <begin position="34"/>
        <end position="151"/>
    </location>
</feature>
<dbReference type="AlphaFoldDB" id="A0A6B3SWF6"/>
<evidence type="ECO:0000313" key="2">
    <source>
        <dbReference type="EMBL" id="NEX63765.1"/>
    </source>
</evidence>
<dbReference type="EMBL" id="JAAIVB010000075">
    <property type="protein sequence ID" value="NEX63765.1"/>
    <property type="molecule type" value="Genomic_DNA"/>
</dbReference>
<dbReference type="Proteomes" id="UP000482155">
    <property type="component" value="Unassembled WGS sequence"/>
</dbReference>
<evidence type="ECO:0000259" key="1">
    <source>
        <dbReference type="PROSITE" id="PS50933"/>
    </source>
</evidence>
<dbReference type="Pfam" id="PF07452">
    <property type="entry name" value="CHRD"/>
    <property type="match status" value="1"/>
</dbReference>
<organism evidence="2 3">
    <name type="scientific">Noviherbaspirillum galbum</name>
    <dbReference type="NCBI Taxonomy" id="2709383"/>
    <lineage>
        <taxon>Bacteria</taxon>
        <taxon>Pseudomonadati</taxon>
        <taxon>Pseudomonadota</taxon>
        <taxon>Betaproteobacteria</taxon>
        <taxon>Burkholderiales</taxon>
        <taxon>Oxalobacteraceae</taxon>
        <taxon>Noviherbaspirillum</taxon>
    </lineage>
</organism>
<protein>
    <submittedName>
        <fullName evidence="2">CHRD domain-containing protein</fullName>
    </submittedName>
</protein>